<dbReference type="AlphaFoldDB" id="A0ABD1YTU8"/>
<dbReference type="Proteomes" id="UP001605036">
    <property type="component" value="Unassembled WGS sequence"/>
</dbReference>
<gene>
    <name evidence="1" type="ORF">R1flu_005589</name>
</gene>
<proteinExistence type="predicted"/>
<reference evidence="1 2" key="1">
    <citation type="submission" date="2024-09" db="EMBL/GenBank/DDBJ databases">
        <title>Chromosome-scale assembly of Riccia fluitans.</title>
        <authorList>
            <person name="Paukszto L."/>
            <person name="Sawicki J."/>
            <person name="Karawczyk K."/>
            <person name="Piernik-Szablinska J."/>
            <person name="Szczecinska M."/>
            <person name="Mazdziarz M."/>
        </authorList>
    </citation>
    <scope>NUCLEOTIDE SEQUENCE [LARGE SCALE GENOMIC DNA]</scope>
    <source>
        <strain evidence="1">Rf_01</strain>
        <tissue evidence="1">Aerial parts of the thallus</tissue>
    </source>
</reference>
<keyword evidence="2" id="KW-1185">Reference proteome</keyword>
<evidence type="ECO:0000313" key="1">
    <source>
        <dbReference type="EMBL" id="KAL2634110.1"/>
    </source>
</evidence>
<name>A0ABD1YTU8_9MARC</name>
<evidence type="ECO:0000313" key="2">
    <source>
        <dbReference type="Proteomes" id="UP001605036"/>
    </source>
</evidence>
<protein>
    <submittedName>
        <fullName evidence="1">Uncharacterized protein</fullName>
    </submittedName>
</protein>
<dbReference type="EMBL" id="JBHFFA010000003">
    <property type="protein sequence ID" value="KAL2634110.1"/>
    <property type="molecule type" value="Genomic_DNA"/>
</dbReference>
<accession>A0ABD1YTU8</accession>
<comment type="caution">
    <text evidence="1">The sequence shown here is derived from an EMBL/GenBank/DDBJ whole genome shotgun (WGS) entry which is preliminary data.</text>
</comment>
<sequence length="101" mass="11754">MRQFSKTAHRTRLTKATRRRFTSGGRVVEIQGGNTWPVDAEFLDSFRSWSGAWQWRLFTMFLGMAPTVMLTLNYFPQPDNRSTLSDQRSCFLSCFVTSFTK</sequence>
<organism evidence="1 2">
    <name type="scientific">Riccia fluitans</name>
    <dbReference type="NCBI Taxonomy" id="41844"/>
    <lineage>
        <taxon>Eukaryota</taxon>
        <taxon>Viridiplantae</taxon>
        <taxon>Streptophyta</taxon>
        <taxon>Embryophyta</taxon>
        <taxon>Marchantiophyta</taxon>
        <taxon>Marchantiopsida</taxon>
        <taxon>Marchantiidae</taxon>
        <taxon>Marchantiales</taxon>
        <taxon>Ricciaceae</taxon>
        <taxon>Riccia</taxon>
    </lineage>
</organism>